<feature type="transmembrane region" description="Helical" evidence="5">
    <location>
        <begin position="186"/>
        <end position="206"/>
    </location>
</feature>
<dbReference type="PANTHER" id="PTHR37422:SF13">
    <property type="entry name" value="LIPOPOLYSACCHARIDE BIOSYNTHESIS PROTEIN PA4999-RELATED"/>
    <property type="match status" value="1"/>
</dbReference>
<evidence type="ECO:0000313" key="8">
    <source>
        <dbReference type="EMBL" id="AWU95457.1"/>
    </source>
</evidence>
<evidence type="ECO:0000313" key="9">
    <source>
        <dbReference type="Proteomes" id="UP000249605"/>
    </source>
</evidence>
<geneLocation type="plasmid" evidence="8 9">
    <name>unnamed1</name>
</geneLocation>
<sequence>MPALWRGWSRLRRWSAVSATGTASARAIAVWTAPANGASTAWPCGRSSSGCHETCPEHAAPSIRRRSGISPFSVSFVPFASWLRLSFGDRRSGDRLSGDRGRERRRMETTLHAGLRPAGRADQVHLLFRDLLSIEACLVLFIFSGRFKSLPELQSFPVDATLLFFALTFALIVVRRITGHLKPLPMDAPDLLMLGFCALGIVSVFWSSLEPKNIDKTWRFALVGMTGYFLVSILAQDPERRARMLRLIIGFSGLLLLYYSYHRWIVGVDIRELQFTGRIQGNNYIEYATHASYLFFACLPLAIYGPARLLLPAIGGAVAALFALTLIGARGPLVFSVLSIPVAAFALLLRPSWLGAGTRRLLLFMVVLVGTAWAGYIGLIAVKGFSGATEQLYTLERLSLQLSHESTNSLDVRSEGRELAFRRWLEKPLLGWGMGEFRLQHSSDFPHNLALEILMEMGLAGAVLFFPVLAMAVLACYRVARSREADWVAAAIALMFFMEFLSHTTVQGYLAESRIYFAMLALVIGWQRTNPRWIGPDRVPSS</sequence>
<dbReference type="GO" id="GO:0016020">
    <property type="term" value="C:membrane"/>
    <property type="evidence" value="ECO:0007669"/>
    <property type="project" value="UniProtKB-SubCell"/>
</dbReference>
<dbReference type="AlphaFoldDB" id="A0A2U9S910"/>
<feature type="transmembrane region" description="Helical" evidence="5">
    <location>
        <begin position="459"/>
        <end position="480"/>
    </location>
</feature>
<dbReference type="OrthoDB" id="8478829at2"/>
<dbReference type="InterPro" id="IPR051533">
    <property type="entry name" value="WaaL-like"/>
</dbReference>
<keyword evidence="3 5" id="KW-1133">Transmembrane helix</keyword>
<keyword evidence="4 5" id="KW-0472">Membrane</keyword>
<name>A0A2U9S910_9PROT</name>
<evidence type="ECO:0000256" key="1">
    <source>
        <dbReference type="ARBA" id="ARBA00004141"/>
    </source>
</evidence>
<comment type="subcellular location">
    <subcellularLocation>
        <location evidence="1">Membrane</location>
        <topology evidence="1">Multi-pass membrane protein</topology>
    </subcellularLocation>
</comment>
<feature type="transmembrane region" description="Helical" evidence="5">
    <location>
        <begin position="284"/>
        <end position="302"/>
    </location>
</feature>
<protein>
    <recommendedName>
        <fullName evidence="7">O-antigen ligase-related domain-containing protein</fullName>
    </recommendedName>
</protein>
<evidence type="ECO:0000259" key="7">
    <source>
        <dbReference type="Pfam" id="PF04932"/>
    </source>
</evidence>
<feature type="transmembrane region" description="Helical" evidence="5">
    <location>
        <begin position="333"/>
        <end position="349"/>
    </location>
</feature>
<feature type="transmembrane region" description="Helical" evidence="5">
    <location>
        <begin position="126"/>
        <end position="144"/>
    </location>
</feature>
<evidence type="ECO:0000256" key="6">
    <source>
        <dbReference type="SAM" id="SignalP"/>
    </source>
</evidence>
<dbReference type="KEGG" id="azm:DM194_14090"/>
<keyword evidence="8" id="KW-0614">Plasmid</keyword>
<feature type="chain" id="PRO_5015835875" description="O-antigen ligase-related domain-containing protein" evidence="6">
    <location>
        <begin position="30"/>
        <end position="542"/>
    </location>
</feature>
<feature type="transmembrane region" description="Helical" evidence="5">
    <location>
        <begin position="487"/>
        <end position="503"/>
    </location>
</feature>
<evidence type="ECO:0000256" key="4">
    <source>
        <dbReference type="ARBA" id="ARBA00023136"/>
    </source>
</evidence>
<accession>A0A2U9S910</accession>
<keyword evidence="6" id="KW-0732">Signal</keyword>
<dbReference type="Pfam" id="PF04932">
    <property type="entry name" value="Wzy_C"/>
    <property type="match status" value="1"/>
</dbReference>
<evidence type="ECO:0000256" key="3">
    <source>
        <dbReference type="ARBA" id="ARBA00022989"/>
    </source>
</evidence>
<gene>
    <name evidence="8" type="ORF">DM194_14090</name>
</gene>
<feature type="transmembrane region" description="Helical" evidence="5">
    <location>
        <begin position="247"/>
        <end position="264"/>
    </location>
</feature>
<feature type="transmembrane region" description="Helical" evidence="5">
    <location>
        <begin position="309"/>
        <end position="327"/>
    </location>
</feature>
<feature type="transmembrane region" description="Helical" evidence="5">
    <location>
        <begin position="218"/>
        <end position="235"/>
    </location>
</feature>
<evidence type="ECO:0000256" key="2">
    <source>
        <dbReference type="ARBA" id="ARBA00022692"/>
    </source>
</evidence>
<evidence type="ECO:0000256" key="5">
    <source>
        <dbReference type="SAM" id="Phobius"/>
    </source>
</evidence>
<dbReference type="Proteomes" id="UP000249605">
    <property type="component" value="Plasmid unnamed1"/>
</dbReference>
<dbReference type="InterPro" id="IPR007016">
    <property type="entry name" value="O-antigen_ligase-rel_domated"/>
</dbReference>
<keyword evidence="9" id="KW-1185">Reference proteome</keyword>
<dbReference type="PANTHER" id="PTHR37422">
    <property type="entry name" value="TEICHURONIC ACID BIOSYNTHESIS PROTEIN TUAE"/>
    <property type="match status" value="1"/>
</dbReference>
<proteinExistence type="predicted"/>
<keyword evidence="2 5" id="KW-0812">Transmembrane</keyword>
<feature type="transmembrane region" description="Helical" evidence="5">
    <location>
        <begin position="361"/>
        <end position="382"/>
    </location>
</feature>
<reference evidence="8 9" key="1">
    <citation type="submission" date="2018-06" db="EMBL/GenBank/DDBJ databases">
        <title>Complete genome sequencing of Azospirillum sp. M2T2B2.</title>
        <authorList>
            <person name="Heo J."/>
            <person name="Kim S.-J."/>
            <person name="Kwon S.-W."/>
            <person name="Anandham R."/>
        </authorList>
    </citation>
    <scope>NUCLEOTIDE SEQUENCE [LARGE SCALE GENOMIC DNA]</scope>
    <source>
        <strain evidence="8 9">M2T2B2</strain>
        <plasmid evidence="8 9">unnamed1</plasmid>
    </source>
</reference>
<dbReference type="EMBL" id="CP029830">
    <property type="protein sequence ID" value="AWU95457.1"/>
    <property type="molecule type" value="Genomic_DNA"/>
</dbReference>
<feature type="signal peptide" evidence="6">
    <location>
        <begin position="1"/>
        <end position="29"/>
    </location>
</feature>
<organism evidence="8 9">
    <name type="scientific">Azospirillum ramasamyi</name>
    <dbReference type="NCBI Taxonomy" id="682998"/>
    <lineage>
        <taxon>Bacteria</taxon>
        <taxon>Pseudomonadati</taxon>
        <taxon>Pseudomonadota</taxon>
        <taxon>Alphaproteobacteria</taxon>
        <taxon>Rhodospirillales</taxon>
        <taxon>Azospirillaceae</taxon>
        <taxon>Azospirillum</taxon>
    </lineage>
</organism>
<feature type="domain" description="O-antigen ligase-related" evidence="7">
    <location>
        <begin position="317"/>
        <end position="466"/>
    </location>
</feature>
<feature type="transmembrane region" description="Helical" evidence="5">
    <location>
        <begin position="156"/>
        <end position="174"/>
    </location>
</feature>